<dbReference type="GO" id="GO:0003735">
    <property type="term" value="F:structural constituent of ribosome"/>
    <property type="evidence" value="ECO:0007669"/>
    <property type="project" value="EnsemblFungi"/>
</dbReference>
<keyword evidence="3 4" id="KW-0687">Ribonucleoprotein</keyword>
<dbReference type="OrthoDB" id="1747252at2759"/>
<keyword evidence="2 4" id="KW-0689">Ribosomal protein</keyword>
<dbReference type="AlphaFoldDB" id="A0A1G4JIM3"/>
<sequence length="281" mass="30516">MLSRVSSRLVPFLNRYGTRNLHVFPSVRAEDTANSVVSKLSKDQLKKREIRRLAQRKAAARRPASDHPLYMPVMKALRFLRAAEVGQPLSQQTLSLTAMVISERGAPLLNGNLVLPKALKDVKVAVFTNDEQQARMAREKFNCHLVGGSELVEEIKQGKIALDFDKSFATPDIAIALASQLGRILGPKGLLPAAKKGTVSEDLEALLSDSMGSLPFRQRGNNVSIAVGKCSFTDKQVLENIVAAQKGIKLALANQKTKKPSLLGQTTLTSTHGPGIVIDFA</sequence>
<proteinExistence type="inferred from homology"/>
<evidence type="ECO:0000256" key="2">
    <source>
        <dbReference type="ARBA" id="ARBA00022980"/>
    </source>
</evidence>
<dbReference type="GO" id="GO:0003723">
    <property type="term" value="F:RNA binding"/>
    <property type="evidence" value="ECO:0007669"/>
    <property type="project" value="InterPro"/>
</dbReference>
<dbReference type="InterPro" id="IPR016095">
    <property type="entry name" value="Ribosomal_uL1_3-a/b-sand"/>
</dbReference>
<organism evidence="5 6">
    <name type="scientific">Lachancea dasiensis</name>
    <dbReference type="NCBI Taxonomy" id="1072105"/>
    <lineage>
        <taxon>Eukaryota</taxon>
        <taxon>Fungi</taxon>
        <taxon>Dikarya</taxon>
        <taxon>Ascomycota</taxon>
        <taxon>Saccharomycotina</taxon>
        <taxon>Saccharomycetes</taxon>
        <taxon>Saccharomycetales</taxon>
        <taxon>Saccharomycetaceae</taxon>
        <taxon>Lachancea</taxon>
    </lineage>
</organism>
<dbReference type="STRING" id="1266660.A0A1G4JIM3"/>
<dbReference type="Gene3D" id="3.30.190.20">
    <property type="match status" value="1"/>
</dbReference>
<reference evidence="5 6" key="1">
    <citation type="submission" date="2016-03" db="EMBL/GenBank/DDBJ databases">
        <authorList>
            <person name="Devillers H."/>
        </authorList>
    </citation>
    <scope>NUCLEOTIDE SEQUENCE [LARGE SCALE GENOMIC DNA]</scope>
    <source>
        <strain evidence="5">CBS 10888</strain>
    </source>
</reference>
<protein>
    <recommendedName>
        <fullName evidence="4">Ribosomal protein</fullName>
    </recommendedName>
</protein>
<comment type="similarity">
    <text evidence="1 4">Belongs to the universal ribosomal protein uL1 family.</text>
</comment>
<dbReference type="SUPFAM" id="SSF56808">
    <property type="entry name" value="Ribosomal protein L1"/>
    <property type="match status" value="1"/>
</dbReference>
<dbReference type="FunFam" id="3.40.50.790:FF:000001">
    <property type="entry name" value="50S ribosomal protein L1"/>
    <property type="match status" value="1"/>
</dbReference>
<dbReference type="Gene3D" id="3.40.50.790">
    <property type="match status" value="1"/>
</dbReference>
<gene>
    <name evidence="5" type="ORF">LADA_0F03224G</name>
</gene>
<dbReference type="Pfam" id="PF00687">
    <property type="entry name" value="Ribosomal_L1"/>
    <property type="match status" value="1"/>
</dbReference>
<dbReference type="InterPro" id="IPR023674">
    <property type="entry name" value="Ribosomal_uL1-like"/>
</dbReference>
<name>A0A1G4JIM3_9SACH</name>
<dbReference type="Proteomes" id="UP000190274">
    <property type="component" value="Chromosome F"/>
</dbReference>
<evidence type="ECO:0000256" key="3">
    <source>
        <dbReference type="ARBA" id="ARBA00023274"/>
    </source>
</evidence>
<dbReference type="GO" id="GO:0006412">
    <property type="term" value="P:translation"/>
    <property type="evidence" value="ECO:0007669"/>
    <property type="project" value="InterPro"/>
</dbReference>
<dbReference type="PROSITE" id="PS01199">
    <property type="entry name" value="RIBOSOMAL_L1"/>
    <property type="match status" value="1"/>
</dbReference>
<evidence type="ECO:0000256" key="1">
    <source>
        <dbReference type="ARBA" id="ARBA00010531"/>
    </source>
</evidence>
<evidence type="ECO:0000313" key="5">
    <source>
        <dbReference type="EMBL" id="SCU90316.1"/>
    </source>
</evidence>
<evidence type="ECO:0000313" key="6">
    <source>
        <dbReference type="Proteomes" id="UP000190274"/>
    </source>
</evidence>
<dbReference type="PANTHER" id="PTHR36427">
    <property type="entry name" value="54S RIBOSOMAL PROTEIN L1, MITOCHONDRIAL"/>
    <property type="match status" value="1"/>
</dbReference>
<dbReference type="GO" id="GO:0005762">
    <property type="term" value="C:mitochondrial large ribosomal subunit"/>
    <property type="evidence" value="ECO:0007669"/>
    <property type="project" value="EnsemblFungi"/>
</dbReference>
<dbReference type="InterPro" id="IPR023673">
    <property type="entry name" value="Ribosomal_uL1_CS"/>
</dbReference>
<dbReference type="EMBL" id="LT598458">
    <property type="protein sequence ID" value="SCU90316.1"/>
    <property type="molecule type" value="Genomic_DNA"/>
</dbReference>
<keyword evidence="6" id="KW-1185">Reference proteome</keyword>
<dbReference type="InterPro" id="IPR002143">
    <property type="entry name" value="Ribosomal_uL1"/>
</dbReference>
<dbReference type="PIRSF" id="PIRSF002155">
    <property type="entry name" value="Ribosomal_L1"/>
    <property type="match status" value="1"/>
</dbReference>
<dbReference type="PANTHER" id="PTHR36427:SF3">
    <property type="entry name" value="LARGE RIBOSOMAL SUBUNIT PROTEIN UL1M"/>
    <property type="match status" value="1"/>
</dbReference>
<evidence type="ECO:0000256" key="4">
    <source>
        <dbReference type="RuleBase" id="RU000659"/>
    </source>
</evidence>
<accession>A0A1G4JIM3</accession>
<dbReference type="InterPro" id="IPR028364">
    <property type="entry name" value="Ribosomal_uL1/biogenesis"/>
</dbReference>
<dbReference type="CDD" id="cd00403">
    <property type="entry name" value="Ribosomal_L1"/>
    <property type="match status" value="1"/>
</dbReference>